<dbReference type="InterPro" id="IPR020846">
    <property type="entry name" value="MFS_dom"/>
</dbReference>
<evidence type="ECO:0000256" key="2">
    <source>
        <dbReference type="ARBA" id="ARBA00022989"/>
    </source>
</evidence>
<organism evidence="6 7">
    <name type="scientific">Sphingopyxis lindanitolerans</name>
    <dbReference type="NCBI Taxonomy" id="2054227"/>
    <lineage>
        <taxon>Bacteria</taxon>
        <taxon>Pseudomonadati</taxon>
        <taxon>Pseudomonadota</taxon>
        <taxon>Alphaproteobacteria</taxon>
        <taxon>Sphingomonadales</taxon>
        <taxon>Sphingomonadaceae</taxon>
        <taxon>Sphingopyxis</taxon>
    </lineage>
</organism>
<sequence length="415" mass="43676">MLKSDDPGAVRREWKQNWGTLLACFAGTAASITHIPTFGILLPSIHREYGWSVSEITAGMVILATVSLIASGFVGAAVDRFGSRRIGLAGLFLYYGAFALLATTGPSIINWWLLWLLLGVGFSCTTTTVWAPAVASRFHASRGLAIAVMLCGTGVSMAVMPLVATVLLENYGWRGALVGCSAIVAASSIPLVALFLRDRPDNRSAACADQSLDRVAHRGLTVREAVRSWIYIRIAISALAFTIASLALVVHFVPILREGGMAPEAAAAAAGAIGLAAIVGRLTAGSLLDHIRVRYIAVVCFGLPSVACGLLLADPGPVAAIGIGILIGFSSGSELDIVAYAATRYFGLRNISTIYGILVGMITFAAGVGPFLSSVMFDIFGGYDHLILFVIPFFLLGSVLMGSLPPYPRWDGVRA</sequence>
<keyword evidence="2 4" id="KW-1133">Transmembrane helix</keyword>
<proteinExistence type="predicted"/>
<dbReference type="Pfam" id="PF07690">
    <property type="entry name" value="MFS_1"/>
    <property type="match status" value="1"/>
</dbReference>
<dbReference type="InterPro" id="IPR036259">
    <property type="entry name" value="MFS_trans_sf"/>
</dbReference>
<reference evidence="7" key="1">
    <citation type="submission" date="2017-11" db="EMBL/GenBank/DDBJ databases">
        <title>The complete genome sequence of Sphingopyxis pomeranensis sp. nov. strain WS5A3p.</title>
        <authorList>
            <person name="Kaminski M.A."/>
        </authorList>
    </citation>
    <scope>NUCLEOTIDE SEQUENCE [LARGE SCALE GENOMIC DNA]</scope>
    <source>
        <strain evidence="7">WS5A3p</strain>
    </source>
</reference>
<evidence type="ECO:0000256" key="4">
    <source>
        <dbReference type="SAM" id="Phobius"/>
    </source>
</evidence>
<keyword evidence="3 4" id="KW-0472">Membrane</keyword>
<keyword evidence="1 4" id="KW-0812">Transmembrane</keyword>
<dbReference type="SUPFAM" id="SSF103473">
    <property type="entry name" value="MFS general substrate transporter"/>
    <property type="match status" value="1"/>
</dbReference>
<dbReference type="GO" id="GO:0022857">
    <property type="term" value="F:transmembrane transporter activity"/>
    <property type="evidence" value="ECO:0007669"/>
    <property type="project" value="InterPro"/>
</dbReference>
<dbReference type="InterPro" id="IPR011701">
    <property type="entry name" value="MFS"/>
</dbReference>
<dbReference type="AlphaFoldDB" id="A0A2S8B3U7"/>
<dbReference type="PANTHER" id="PTHR11360:SF290">
    <property type="entry name" value="MONOCARBOXYLATE MFS PERMEASE"/>
    <property type="match status" value="1"/>
</dbReference>
<feature type="transmembrane region" description="Helical" evidence="4">
    <location>
        <begin position="21"/>
        <end position="44"/>
    </location>
</feature>
<evidence type="ECO:0000259" key="5">
    <source>
        <dbReference type="PROSITE" id="PS50850"/>
    </source>
</evidence>
<feature type="transmembrane region" description="Helical" evidence="4">
    <location>
        <begin position="319"/>
        <end position="342"/>
    </location>
</feature>
<feature type="transmembrane region" description="Helical" evidence="4">
    <location>
        <begin position="85"/>
        <end position="103"/>
    </location>
</feature>
<feature type="transmembrane region" description="Helical" evidence="4">
    <location>
        <begin position="143"/>
        <end position="164"/>
    </location>
</feature>
<feature type="transmembrane region" description="Helical" evidence="4">
    <location>
        <begin position="295"/>
        <end position="313"/>
    </location>
</feature>
<feature type="transmembrane region" description="Helical" evidence="4">
    <location>
        <begin position="176"/>
        <end position="196"/>
    </location>
</feature>
<dbReference type="PROSITE" id="PS50850">
    <property type="entry name" value="MFS"/>
    <property type="match status" value="1"/>
</dbReference>
<name>A0A2S8B3U7_9SPHN</name>
<evidence type="ECO:0000256" key="1">
    <source>
        <dbReference type="ARBA" id="ARBA00022692"/>
    </source>
</evidence>
<dbReference type="EMBL" id="PHFW01000003">
    <property type="protein sequence ID" value="PQM26996.1"/>
    <property type="molecule type" value="Genomic_DNA"/>
</dbReference>
<dbReference type="InterPro" id="IPR050327">
    <property type="entry name" value="Proton-linked_MCT"/>
</dbReference>
<keyword evidence="7" id="KW-1185">Reference proteome</keyword>
<dbReference type="Proteomes" id="UP000238954">
    <property type="component" value="Chromosome"/>
</dbReference>
<comment type="caution">
    <text evidence="6">The sequence shown here is derived from an EMBL/GenBank/DDBJ whole genome shotgun (WGS) entry which is preliminary data.</text>
</comment>
<dbReference type="RefSeq" id="WP_106000366.1">
    <property type="nucleotide sequence ID" value="NZ_CM009578.1"/>
</dbReference>
<accession>A0A2S8B3U7</accession>
<evidence type="ECO:0000313" key="6">
    <source>
        <dbReference type="EMBL" id="PQM26996.1"/>
    </source>
</evidence>
<feature type="transmembrane region" description="Helical" evidence="4">
    <location>
        <begin position="265"/>
        <end position="283"/>
    </location>
</feature>
<evidence type="ECO:0000313" key="7">
    <source>
        <dbReference type="Proteomes" id="UP000238954"/>
    </source>
</evidence>
<dbReference type="Gene3D" id="1.20.1250.20">
    <property type="entry name" value="MFS general substrate transporter like domains"/>
    <property type="match status" value="2"/>
</dbReference>
<gene>
    <name evidence="6" type="ORF">CVO77_18700</name>
</gene>
<feature type="transmembrane region" description="Helical" evidence="4">
    <location>
        <begin position="56"/>
        <end position="78"/>
    </location>
</feature>
<protein>
    <recommendedName>
        <fullName evidence="5">Major facilitator superfamily (MFS) profile domain-containing protein</fullName>
    </recommendedName>
</protein>
<dbReference type="PANTHER" id="PTHR11360">
    <property type="entry name" value="MONOCARBOXYLATE TRANSPORTER"/>
    <property type="match status" value="1"/>
</dbReference>
<dbReference type="OrthoDB" id="9796632at2"/>
<feature type="transmembrane region" description="Helical" evidence="4">
    <location>
        <begin position="354"/>
        <end position="373"/>
    </location>
</feature>
<evidence type="ECO:0000256" key="3">
    <source>
        <dbReference type="ARBA" id="ARBA00023136"/>
    </source>
</evidence>
<feature type="transmembrane region" description="Helical" evidence="4">
    <location>
        <begin position="230"/>
        <end position="253"/>
    </location>
</feature>
<feature type="domain" description="Major facilitator superfamily (MFS) profile" evidence="5">
    <location>
        <begin position="1"/>
        <end position="409"/>
    </location>
</feature>
<feature type="transmembrane region" description="Helical" evidence="4">
    <location>
        <begin position="385"/>
        <end position="404"/>
    </location>
</feature>
<feature type="transmembrane region" description="Helical" evidence="4">
    <location>
        <begin position="109"/>
        <end position="131"/>
    </location>
</feature>